<dbReference type="Pfam" id="PF01258">
    <property type="entry name" value="zf-dskA_traR"/>
    <property type="match status" value="1"/>
</dbReference>
<evidence type="ECO:0000256" key="3">
    <source>
        <dbReference type="ARBA" id="ARBA00022833"/>
    </source>
</evidence>
<accession>A0A1H9TMX6</accession>
<keyword evidence="1" id="KW-0479">Metal-binding</keyword>
<dbReference type="SUPFAM" id="SSF109635">
    <property type="entry name" value="DnaK suppressor protein DksA, alpha-hairpin domain"/>
    <property type="match status" value="1"/>
</dbReference>
<evidence type="ECO:0000256" key="2">
    <source>
        <dbReference type="ARBA" id="ARBA00022771"/>
    </source>
</evidence>
<keyword evidence="2" id="KW-0863">Zinc-finger</keyword>
<dbReference type="AlphaFoldDB" id="A0A1H9TMX6"/>
<evidence type="ECO:0000256" key="4">
    <source>
        <dbReference type="PROSITE-ProRule" id="PRU00510"/>
    </source>
</evidence>
<proteinExistence type="predicted"/>
<name>A0A1H9TMX6_9BACI</name>
<dbReference type="NCBIfam" id="TIGR02890">
    <property type="entry name" value="bacill_yteA"/>
    <property type="match status" value="1"/>
</dbReference>
<keyword evidence="3" id="KW-0862">Zinc</keyword>
<feature type="zinc finger region" description="dksA C4-type" evidence="4">
    <location>
        <begin position="92"/>
        <end position="116"/>
    </location>
</feature>
<evidence type="ECO:0000256" key="1">
    <source>
        <dbReference type="ARBA" id="ARBA00022723"/>
    </source>
</evidence>
<protein>
    <submittedName>
        <fullName evidence="6">Transcriptional regulator, TraR/DksA family</fullName>
    </submittedName>
</protein>
<organism evidence="6 7">
    <name type="scientific">Gracilibacillus ureilyticus</name>
    <dbReference type="NCBI Taxonomy" id="531814"/>
    <lineage>
        <taxon>Bacteria</taxon>
        <taxon>Bacillati</taxon>
        <taxon>Bacillota</taxon>
        <taxon>Bacilli</taxon>
        <taxon>Bacillales</taxon>
        <taxon>Bacillaceae</taxon>
        <taxon>Gracilibacillus</taxon>
    </lineage>
</organism>
<evidence type="ECO:0000313" key="6">
    <source>
        <dbReference type="EMBL" id="SER98515.1"/>
    </source>
</evidence>
<dbReference type="RefSeq" id="WP_089742033.1">
    <property type="nucleotide sequence ID" value="NZ_FOGL01000014.1"/>
</dbReference>
<feature type="domain" description="Zinc finger DksA/TraR C4-type" evidence="5">
    <location>
        <begin position="87"/>
        <end position="114"/>
    </location>
</feature>
<evidence type="ECO:0000313" key="7">
    <source>
        <dbReference type="Proteomes" id="UP000199687"/>
    </source>
</evidence>
<dbReference type="EMBL" id="FOGL01000014">
    <property type="protein sequence ID" value="SER98515.1"/>
    <property type="molecule type" value="Genomic_DNA"/>
</dbReference>
<dbReference type="OrthoDB" id="9811543at2"/>
<dbReference type="InterPro" id="IPR014240">
    <property type="entry name" value="YteA"/>
</dbReference>
<reference evidence="6 7" key="1">
    <citation type="submission" date="2016-10" db="EMBL/GenBank/DDBJ databases">
        <authorList>
            <person name="de Groot N.N."/>
        </authorList>
    </citation>
    <scope>NUCLEOTIDE SEQUENCE [LARGE SCALE GENOMIC DNA]</scope>
    <source>
        <strain evidence="6 7">CGMCC 1.7727</strain>
    </source>
</reference>
<dbReference type="Proteomes" id="UP000199687">
    <property type="component" value="Unassembled WGS sequence"/>
</dbReference>
<dbReference type="GO" id="GO:0008270">
    <property type="term" value="F:zinc ion binding"/>
    <property type="evidence" value="ECO:0007669"/>
    <property type="project" value="UniProtKB-KW"/>
</dbReference>
<sequence>MLTDQQVKACKQELLERRNEIAEHLEDHFGLNLELIKESMSELSNYDNHPGDHGTELFEREKDIALNEHIEREWKDINEALTAIDHGTYGKCEVCGADIPADRLMAIPTAKKCLQHADKYIEKTRPEEEHVIPANLNDDLNEEEATLFDAEDAWQRVEQFGSSDGPSDFYDTEKSFDDMYFNSDESVGSVEELENFLLSDINGKFIGVNENHERYEDYLDENDVTSIFYTGR</sequence>
<dbReference type="InterPro" id="IPR037187">
    <property type="entry name" value="DnaK_N"/>
</dbReference>
<gene>
    <name evidence="6" type="ORF">SAMN04487944_11484</name>
</gene>
<dbReference type="Gene3D" id="1.20.120.910">
    <property type="entry name" value="DksA, coiled-coil domain"/>
    <property type="match status" value="1"/>
</dbReference>
<keyword evidence="7" id="KW-1185">Reference proteome</keyword>
<dbReference type="PANTHER" id="PTHR33823:SF4">
    <property type="entry name" value="GENERAL STRESS PROTEIN 16O"/>
    <property type="match status" value="1"/>
</dbReference>
<dbReference type="PANTHER" id="PTHR33823">
    <property type="entry name" value="RNA POLYMERASE-BINDING TRANSCRIPTION FACTOR DKSA-RELATED"/>
    <property type="match status" value="1"/>
</dbReference>
<dbReference type="PROSITE" id="PS51128">
    <property type="entry name" value="ZF_DKSA_2"/>
    <property type="match status" value="1"/>
</dbReference>
<dbReference type="STRING" id="531814.SAMN04487944_11484"/>
<dbReference type="InterPro" id="IPR000962">
    <property type="entry name" value="Znf_DskA_TraR"/>
</dbReference>
<dbReference type="SUPFAM" id="SSF57716">
    <property type="entry name" value="Glucocorticoid receptor-like (DNA-binding domain)"/>
    <property type="match status" value="1"/>
</dbReference>
<evidence type="ECO:0000259" key="5">
    <source>
        <dbReference type="Pfam" id="PF01258"/>
    </source>
</evidence>